<proteinExistence type="inferred from homology"/>
<evidence type="ECO:0000256" key="3">
    <source>
        <dbReference type="PIRSR" id="PIRSR029681-2"/>
    </source>
</evidence>
<feature type="active site" description="Charge relay system" evidence="2">
    <location>
        <position position="174"/>
    </location>
</feature>
<keyword evidence="1" id="KW-0378">Hydrolase</keyword>
<keyword evidence="1" id="KW-0998">Cell outer membrane</keyword>
<dbReference type="Proteomes" id="UP001156601">
    <property type="component" value="Unassembled WGS sequence"/>
</dbReference>
<feature type="active site" description="Charge relay system" evidence="2">
    <location>
        <position position="188"/>
    </location>
</feature>
<organism evidence="4 5">
    <name type="scientific">Agaribacter marinus</name>
    <dbReference type="NCBI Taxonomy" id="1431249"/>
    <lineage>
        <taxon>Bacteria</taxon>
        <taxon>Pseudomonadati</taxon>
        <taxon>Pseudomonadota</taxon>
        <taxon>Gammaproteobacteria</taxon>
        <taxon>Alteromonadales</taxon>
        <taxon>Alteromonadaceae</taxon>
        <taxon>Agaribacter</taxon>
    </lineage>
</organism>
<comment type="caution">
    <text evidence="4">The sequence shown here is derived from an EMBL/GenBank/DDBJ whole genome shotgun (WGS) entry which is preliminary data.</text>
</comment>
<dbReference type="GO" id="GO:0050528">
    <property type="term" value="F:acyloxyacyl hydrolase activity"/>
    <property type="evidence" value="ECO:0007669"/>
    <property type="project" value="UniProtKB-EC"/>
</dbReference>
<feature type="active site" description="Charge relay system" evidence="2">
    <location>
        <position position="176"/>
    </location>
</feature>
<dbReference type="Gene3D" id="2.40.160.20">
    <property type="match status" value="1"/>
</dbReference>
<comment type="subunit">
    <text evidence="1">Homodimer.</text>
</comment>
<reference evidence="4" key="1">
    <citation type="journal article" date="2014" name="Int. J. Syst. Evol. Microbiol.">
        <title>Complete genome sequence of Corynebacterium casei LMG S-19264T (=DSM 44701T), isolated from a smear-ripened cheese.</title>
        <authorList>
            <consortium name="US DOE Joint Genome Institute (JGI-PGF)"/>
            <person name="Walter F."/>
            <person name="Albersmeier A."/>
            <person name="Kalinowski J."/>
            <person name="Ruckert C."/>
        </authorList>
    </citation>
    <scope>NUCLEOTIDE SEQUENCE</scope>
    <source>
        <strain evidence="4">NBRC 110023</strain>
    </source>
</reference>
<dbReference type="InterPro" id="IPR018550">
    <property type="entry name" value="Lipid-A_deacylase-rel"/>
</dbReference>
<comment type="similarity">
    <text evidence="1">Belongs to the PagL family.</text>
</comment>
<comment type="catalytic activity">
    <reaction evidence="1">
        <text>a 3-(acyloxy)acyl derivative of bacterial toxin + H2O = a 3-hydroxyacyl derivative of bacterial toxin + a fatty acid + H(+)</text>
        <dbReference type="Rhea" id="RHEA:12032"/>
        <dbReference type="ChEBI" id="CHEBI:15377"/>
        <dbReference type="ChEBI" id="CHEBI:15378"/>
        <dbReference type="ChEBI" id="CHEBI:28868"/>
        <dbReference type="ChEBI" id="CHEBI:136853"/>
        <dbReference type="ChEBI" id="CHEBI:140675"/>
        <dbReference type="EC" id="3.1.1.77"/>
    </reaction>
</comment>
<evidence type="ECO:0000313" key="4">
    <source>
        <dbReference type="EMBL" id="GLR70554.1"/>
    </source>
</evidence>
<evidence type="ECO:0000256" key="1">
    <source>
        <dbReference type="PIRNR" id="PIRNR029681"/>
    </source>
</evidence>
<gene>
    <name evidence="4" type="ORF">GCM10007852_14620</name>
</gene>
<dbReference type="EMBL" id="BSOT01000005">
    <property type="protein sequence ID" value="GLR70554.1"/>
    <property type="molecule type" value="Genomic_DNA"/>
</dbReference>
<reference evidence="4" key="2">
    <citation type="submission" date="2023-01" db="EMBL/GenBank/DDBJ databases">
        <title>Draft genome sequence of Agaribacter marinus strain NBRC 110023.</title>
        <authorList>
            <person name="Sun Q."/>
            <person name="Mori K."/>
        </authorList>
    </citation>
    <scope>NUCLEOTIDE SEQUENCE</scope>
    <source>
        <strain evidence="4">NBRC 110023</strain>
    </source>
</reference>
<feature type="site" description="Critical for activity" evidence="3">
    <location>
        <position position="177"/>
    </location>
</feature>
<protein>
    <recommendedName>
        <fullName evidence="1">Lipid A deacylase</fullName>
        <ecNumber evidence="1">3.1.1.77</ecNumber>
    </recommendedName>
    <alternativeName>
        <fullName evidence="1">LPS 3-O-deacylase</fullName>
    </alternativeName>
    <alternativeName>
        <fullName evidence="1">Outer membrane enzyme</fullName>
    </alternativeName>
</protein>
<dbReference type="Pfam" id="PF09411">
    <property type="entry name" value="PagL"/>
    <property type="match status" value="1"/>
</dbReference>
<keyword evidence="1" id="KW-0472">Membrane</keyword>
<sequence length="198" mass="22631">MLYFTELVIGLENLMKTIFLATLFVIAFFASSSSRAYEHTVSQAVAVDVLIGSDDITGVRLAYRPHVYELNNVPYFDQLDIYWEVSVNFWEFGESNQHETNYVVALSPVVGKTFYRVKNKYPLRWEFGIGVSLVEDTRFAGKDIGSHYQFEDRLGIALDFGEQHKQSLALRYMHYSNGGLNSKNPGVDFLNVSYAYAF</sequence>
<keyword evidence="5" id="KW-1185">Reference proteome</keyword>
<dbReference type="AlphaFoldDB" id="A0AA37SY92"/>
<name>A0AA37SY92_9ALTE</name>
<comment type="function">
    <text evidence="1">Has lipid A 3-O-deacylase activity. Hydrolyzes the ester bond at the 3 position of lipid A, a bioactive component of lipopolysaccharide (LPS), thereby releasing the primary fatty acyl moiety.</text>
</comment>
<evidence type="ECO:0000313" key="5">
    <source>
        <dbReference type="Proteomes" id="UP001156601"/>
    </source>
</evidence>
<dbReference type="GO" id="GO:0009279">
    <property type="term" value="C:cell outer membrane"/>
    <property type="evidence" value="ECO:0007669"/>
    <property type="project" value="UniProtKB-SubCell"/>
</dbReference>
<dbReference type="PIRSF" id="PIRSF029681">
    <property type="entry name" value="PagL"/>
    <property type="match status" value="1"/>
</dbReference>
<evidence type="ECO:0000256" key="2">
    <source>
        <dbReference type="PIRSR" id="PIRSR029681-1"/>
    </source>
</evidence>
<dbReference type="EC" id="3.1.1.77" evidence="1"/>
<comment type="subcellular location">
    <subcellularLocation>
        <location evidence="1">Cell outer membrane</location>
        <topology evidence="1">Multi-pass membrane protein</topology>
    </subcellularLocation>
</comment>
<accession>A0AA37SY92</accession>